<protein>
    <submittedName>
        <fullName evidence="1">Uncharacterized protein</fullName>
    </submittedName>
</protein>
<dbReference type="AlphaFoldDB" id="A0A9N7VLE0"/>
<evidence type="ECO:0000313" key="2">
    <source>
        <dbReference type="Proteomes" id="UP001153269"/>
    </source>
</evidence>
<evidence type="ECO:0000313" key="1">
    <source>
        <dbReference type="EMBL" id="CAB1451674.1"/>
    </source>
</evidence>
<sequence>MRMHLILLSDNELLTGEGEKEAVEEAWVTSGQLVSQEQVSDVKCIFIFIEYMKLTGGNYSSRLPCLNCHPLHPVSGSFIFRFGK</sequence>
<comment type="caution">
    <text evidence="1">The sequence shown here is derived from an EMBL/GenBank/DDBJ whole genome shotgun (WGS) entry which is preliminary data.</text>
</comment>
<gene>
    <name evidence="1" type="ORF">PLEPLA_LOCUS39400</name>
</gene>
<reference evidence="1" key="1">
    <citation type="submission" date="2020-03" db="EMBL/GenBank/DDBJ databases">
        <authorList>
            <person name="Weist P."/>
        </authorList>
    </citation>
    <scope>NUCLEOTIDE SEQUENCE</scope>
</reference>
<dbReference type="EMBL" id="CADEAL010004096">
    <property type="protein sequence ID" value="CAB1451674.1"/>
    <property type="molecule type" value="Genomic_DNA"/>
</dbReference>
<name>A0A9N7VLE0_PLEPL</name>
<keyword evidence="2" id="KW-1185">Reference proteome</keyword>
<proteinExistence type="predicted"/>
<dbReference type="Proteomes" id="UP001153269">
    <property type="component" value="Unassembled WGS sequence"/>
</dbReference>
<organism evidence="1 2">
    <name type="scientific">Pleuronectes platessa</name>
    <name type="common">European plaice</name>
    <dbReference type="NCBI Taxonomy" id="8262"/>
    <lineage>
        <taxon>Eukaryota</taxon>
        <taxon>Metazoa</taxon>
        <taxon>Chordata</taxon>
        <taxon>Craniata</taxon>
        <taxon>Vertebrata</taxon>
        <taxon>Euteleostomi</taxon>
        <taxon>Actinopterygii</taxon>
        <taxon>Neopterygii</taxon>
        <taxon>Teleostei</taxon>
        <taxon>Neoteleostei</taxon>
        <taxon>Acanthomorphata</taxon>
        <taxon>Carangaria</taxon>
        <taxon>Pleuronectiformes</taxon>
        <taxon>Pleuronectoidei</taxon>
        <taxon>Pleuronectidae</taxon>
        <taxon>Pleuronectes</taxon>
    </lineage>
</organism>
<accession>A0A9N7VLE0</accession>